<dbReference type="Pfam" id="PF02782">
    <property type="entry name" value="FGGY_C"/>
    <property type="match status" value="1"/>
</dbReference>
<comment type="caution">
    <text evidence="5">The sequence shown here is derived from an EMBL/GenBank/DDBJ whole genome shotgun (WGS) entry which is preliminary data.</text>
</comment>
<comment type="similarity">
    <text evidence="1">Belongs to the FGGY kinase family.</text>
</comment>
<keyword evidence="2" id="KW-0808">Transferase</keyword>
<sequence length="143" mass="15677">MAVIHNSNQGVGLYSFQAPINDYQAAAGFIGLKPTTSKHHMVRAILESLVFRVVQLYDTLQQEAGCDCSLIRVDGGVTHNDFVCQLMADLIEIKVERPTSTEMSVLGVGFLAGLYSGEFNLVPKEYFYSQTETDNGALHLSCV</sequence>
<dbReference type="SUPFAM" id="SSF53067">
    <property type="entry name" value="Actin-like ATPase domain"/>
    <property type="match status" value="1"/>
</dbReference>
<evidence type="ECO:0000256" key="1">
    <source>
        <dbReference type="ARBA" id="ARBA00009156"/>
    </source>
</evidence>
<gene>
    <name evidence="5" type="ORF">TPAB3V08_LOCUS7327</name>
</gene>
<dbReference type="EMBL" id="CAJPIN010012228">
    <property type="protein sequence ID" value="CAG2060370.1"/>
    <property type="molecule type" value="Genomic_DNA"/>
</dbReference>
<dbReference type="PANTHER" id="PTHR10196:SF68">
    <property type="entry name" value="GLYCEROL KINASE 5-RELATED"/>
    <property type="match status" value="1"/>
</dbReference>
<dbReference type="Proteomes" id="UP001153148">
    <property type="component" value="Unassembled WGS sequence"/>
</dbReference>
<evidence type="ECO:0000256" key="3">
    <source>
        <dbReference type="ARBA" id="ARBA00022777"/>
    </source>
</evidence>
<dbReference type="PANTHER" id="PTHR10196">
    <property type="entry name" value="SUGAR KINASE"/>
    <property type="match status" value="1"/>
</dbReference>
<proteinExistence type="inferred from homology"/>
<evidence type="ECO:0000259" key="4">
    <source>
        <dbReference type="Pfam" id="PF02782"/>
    </source>
</evidence>
<organism evidence="5 6">
    <name type="scientific">Timema podura</name>
    <name type="common">Walking stick</name>
    <dbReference type="NCBI Taxonomy" id="61482"/>
    <lineage>
        <taxon>Eukaryota</taxon>
        <taxon>Metazoa</taxon>
        <taxon>Ecdysozoa</taxon>
        <taxon>Arthropoda</taxon>
        <taxon>Hexapoda</taxon>
        <taxon>Insecta</taxon>
        <taxon>Pterygota</taxon>
        <taxon>Neoptera</taxon>
        <taxon>Polyneoptera</taxon>
        <taxon>Phasmatodea</taxon>
        <taxon>Timematodea</taxon>
        <taxon>Timematoidea</taxon>
        <taxon>Timematidae</taxon>
        <taxon>Timema</taxon>
    </lineage>
</organism>
<dbReference type="InterPro" id="IPR043129">
    <property type="entry name" value="ATPase_NBD"/>
</dbReference>
<dbReference type="InterPro" id="IPR018483">
    <property type="entry name" value="Carb_kinase_FGGY_CS"/>
</dbReference>
<keyword evidence="3" id="KW-0418">Kinase</keyword>
<dbReference type="PROSITE" id="PS00445">
    <property type="entry name" value="FGGY_KINASES_2"/>
    <property type="match status" value="1"/>
</dbReference>
<feature type="domain" description="Carbohydrate kinase FGGY C-terminal" evidence="4">
    <location>
        <begin position="16"/>
        <end position="113"/>
    </location>
</feature>
<protein>
    <recommendedName>
        <fullName evidence="4">Carbohydrate kinase FGGY C-terminal domain-containing protein</fullName>
    </recommendedName>
</protein>
<reference evidence="5" key="1">
    <citation type="submission" date="2021-03" db="EMBL/GenBank/DDBJ databases">
        <authorList>
            <person name="Tran Van P."/>
        </authorList>
    </citation>
    <scope>NUCLEOTIDE SEQUENCE</scope>
</reference>
<evidence type="ECO:0000313" key="5">
    <source>
        <dbReference type="EMBL" id="CAG2060370.1"/>
    </source>
</evidence>
<accession>A0ABN7P389</accession>
<keyword evidence="6" id="KW-1185">Reference proteome</keyword>
<dbReference type="InterPro" id="IPR018485">
    <property type="entry name" value="FGGY_C"/>
</dbReference>
<dbReference type="Gene3D" id="3.30.420.40">
    <property type="match status" value="1"/>
</dbReference>
<evidence type="ECO:0000256" key="2">
    <source>
        <dbReference type="ARBA" id="ARBA00022679"/>
    </source>
</evidence>
<name>A0ABN7P389_TIMPD</name>
<evidence type="ECO:0000313" key="6">
    <source>
        <dbReference type="Proteomes" id="UP001153148"/>
    </source>
</evidence>